<evidence type="ECO:0000256" key="6">
    <source>
        <dbReference type="ARBA" id="ARBA00022984"/>
    </source>
</evidence>
<evidence type="ECO:0000256" key="5">
    <source>
        <dbReference type="ARBA" id="ARBA00022960"/>
    </source>
</evidence>
<dbReference type="PANTHER" id="PTHR30627">
    <property type="entry name" value="PEPTIDOGLYCAN D,D-TRANSPEPTIDASE"/>
    <property type="match status" value="1"/>
</dbReference>
<evidence type="ECO:0000256" key="2">
    <source>
        <dbReference type="ARBA" id="ARBA00007171"/>
    </source>
</evidence>
<evidence type="ECO:0000256" key="3">
    <source>
        <dbReference type="ARBA" id="ARBA00022475"/>
    </source>
</evidence>
<dbReference type="GO" id="GO:0071555">
    <property type="term" value="P:cell wall organization"/>
    <property type="evidence" value="ECO:0007669"/>
    <property type="project" value="UniProtKB-KW"/>
</dbReference>
<dbReference type="Gene3D" id="1.10.10.1230">
    <property type="entry name" value="Penicillin-binding protein, N-terminal non-catalytic domain, head sub-domain"/>
    <property type="match status" value="1"/>
</dbReference>
<dbReference type="GO" id="GO:0009252">
    <property type="term" value="P:peptidoglycan biosynthetic process"/>
    <property type="evidence" value="ECO:0007669"/>
    <property type="project" value="UniProtKB-KW"/>
</dbReference>
<dbReference type="GO" id="GO:0008658">
    <property type="term" value="F:penicillin binding"/>
    <property type="evidence" value="ECO:0007669"/>
    <property type="project" value="InterPro"/>
</dbReference>
<keyword evidence="9" id="KW-0961">Cell wall biogenesis/degradation</keyword>
<feature type="domain" description="Penicillin-binding protein transpeptidase" evidence="12">
    <location>
        <begin position="350"/>
        <end position="665"/>
    </location>
</feature>
<dbReference type="AlphaFoldDB" id="A0AAV3WPZ5"/>
<comment type="similarity">
    <text evidence="2">Belongs to the transpeptidase family.</text>
</comment>
<dbReference type="Pfam" id="PF00905">
    <property type="entry name" value="Transpeptidase"/>
    <property type="match status" value="1"/>
</dbReference>
<dbReference type="Pfam" id="PF03717">
    <property type="entry name" value="PBP_dimer"/>
    <property type="match status" value="1"/>
</dbReference>
<dbReference type="PANTHER" id="PTHR30627:SF2">
    <property type="entry name" value="PEPTIDOGLYCAN D,D-TRANSPEPTIDASE MRDA"/>
    <property type="match status" value="1"/>
</dbReference>
<dbReference type="SUPFAM" id="SSF56601">
    <property type="entry name" value="beta-lactamase/transpeptidase-like"/>
    <property type="match status" value="1"/>
</dbReference>
<organism evidence="14 15">
    <name type="scientific">Marinilactibacillus psychrotolerans</name>
    <dbReference type="NCBI Taxonomy" id="191770"/>
    <lineage>
        <taxon>Bacteria</taxon>
        <taxon>Bacillati</taxon>
        <taxon>Bacillota</taxon>
        <taxon>Bacilli</taxon>
        <taxon>Lactobacillales</taxon>
        <taxon>Carnobacteriaceae</taxon>
        <taxon>Marinilactibacillus</taxon>
    </lineage>
</organism>
<dbReference type="EMBL" id="BKBI01000003">
    <property type="protein sequence ID" value="GEQ35000.1"/>
    <property type="molecule type" value="Genomic_DNA"/>
</dbReference>
<dbReference type="SUPFAM" id="SSF56519">
    <property type="entry name" value="Penicillin binding protein dimerisation domain"/>
    <property type="match status" value="1"/>
</dbReference>
<dbReference type="GO" id="GO:0008360">
    <property type="term" value="P:regulation of cell shape"/>
    <property type="evidence" value="ECO:0007669"/>
    <property type="project" value="UniProtKB-KW"/>
</dbReference>
<sequence length="718" mass="79671">MRKPVKKTNEKKKSHIPFRLNLLFFIVFMLFSALILRLGYLQIVRADEYRAEVERTERTTITGSVPRGEMYDANLKKLVGNEARNTITYTRGKNTTAATMAEIALNLADYITMPSVSPFDNPDSSDITIRDMQDFYIAMNQDEINNRLSKEEMKLSGSESYQAMLEKVADEDISDFSKQEKVATAIFKSMNASYSLSTVNIKNQDVSQEEIAKVSENLDSLPGIGTGTDWVRTYPQGNMLKSILGSVTTESQGIPSEKVSKYLAMGYSRNDRVGRSYLEQQYESVLRGTKSSIETETDKNGEIINQIEKYSGSKGDNLILSSDIEYQATVEQIAKDSLAKREGMSDRIYMAAMDPKTGDILGLTGQKVDENGEIVDDALGNFSQVFTMGSSIKGATVLSAYMDGVLDSSNNKILDKKLQFQGSKDISSIFNRNGAIQMNDITALERSSNVYMARLAMRMGGVWDYTPNQSLPFDYNALIKKQREYYAMFGLGTNTGIDLPFESTGLLNPPSQPGNSLFEAFGQFDLYTPLQLLQYVSTIANDGVRVAPRLVSEIRGTDSKTGEIGALSTEIETKVLNTVPVSKDAMERVQTGFHQAVHGDQGTARAFFADAPYDAAGKTGTAQASKYNEEEKRNYPDELVNLTYVGYAPFDDPEIAVAVVVPYLPASSSQRSNKENLAAARRMMDAYFKTGEFDEKQKNNTETVEELQEAQNSSEDAE</sequence>
<comment type="subcellular location">
    <subcellularLocation>
        <location evidence="1">Cell membrane</location>
        <topology evidence="1">Single-pass membrane protein</topology>
    </subcellularLocation>
</comment>
<dbReference type="GO" id="GO:0071972">
    <property type="term" value="F:peptidoglycan L,D-transpeptidase activity"/>
    <property type="evidence" value="ECO:0007669"/>
    <property type="project" value="TreeGrafter"/>
</dbReference>
<keyword evidence="4 11" id="KW-0812">Transmembrane</keyword>
<evidence type="ECO:0000256" key="8">
    <source>
        <dbReference type="ARBA" id="ARBA00023136"/>
    </source>
</evidence>
<evidence type="ECO:0000256" key="10">
    <source>
        <dbReference type="SAM" id="MobiDB-lite"/>
    </source>
</evidence>
<dbReference type="Gene3D" id="3.90.1310.10">
    <property type="entry name" value="Penicillin-binding protein 2a (Domain 2)"/>
    <property type="match status" value="1"/>
</dbReference>
<keyword evidence="5" id="KW-0133">Cell shape</keyword>
<keyword evidence="6" id="KW-0573">Peptidoglycan synthesis</keyword>
<dbReference type="RefSeq" id="WP_218127227.1">
    <property type="nucleotide sequence ID" value="NZ_BJVX01000003.1"/>
</dbReference>
<keyword evidence="3" id="KW-1003">Cell membrane</keyword>
<evidence type="ECO:0000256" key="7">
    <source>
        <dbReference type="ARBA" id="ARBA00022989"/>
    </source>
</evidence>
<comment type="caution">
    <text evidence="14">The sequence shown here is derived from an EMBL/GenBank/DDBJ whole genome shotgun (WGS) entry which is preliminary data.</text>
</comment>
<evidence type="ECO:0000313" key="14">
    <source>
        <dbReference type="EMBL" id="GEQ35000.1"/>
    </source>
</evidence>
<gene>
    <name evidence="14" type="primary">ftsI_2</name>
    <name evidence="14" type="ORF">M132T_05080</name>
</gene>
<dbReference type="GeneID" id="96910604"/>
<evidence type="ECO:0000256" key="11">
    <source>
        <dbReference type="SAM" id="Phobius"/>
    </source>
</evidence>
<evidence type="ECO:0000259" key="12">
    <source>
        <dbReference type="Pfam" id="PF00905"/>
    </source>
</evidence>
<protein>
    <submittedName>
        <fullName evidence="14">Penicillin-binding protein 2B</fullName>
    </submittedName>
</protein>
<dbReference type="InterPro" id="IPR036138">
    <property type="entry name" value="PBP_dimer_sf"/>
</dbReference>
<feature type="region of interest" description="Disordered" evidence="10">
    <location>
        <begin position="691"/>
        <end position="718"/>
    </location>
</feature>
<reference evidence="14" key="1">
    <citation type="submission" date="2019-08" db="EMBL/GenBank/DDBJ databases">
        <title>Marinilactibacillus psychrotolerans M13-2T whole genome sequencing project.</title>
        <authorList>
            <person name="Ishikawa M."/>
            <person name="Suzuki T."/>
            <person name="Matsutani M."/>
        </authorList>
    </citation>
    <scope>NUCLEOTIDE SEQUENCE</scope>
    <source>
        <strain evidence="14">M13-2T</strain>
    </source>
</reference>
<keyword evidence="7 11" id="KW-1133">Transmembrane helix</keyword>
<accession>A0AAV3WPZ5</accession>
<dbReference type="InterPro" id="IPR012338">
    <property type="entry name" value="Beta-lactam/transpept-like"/>
</dbReference>
<dbReference type="InterPro" id="IPR005311">
    <property type="entry name" value="PBP_dimer"/>
</dbReference>
<proteinExistence type="inferred from homology"/>
<name>A0AAV3WPZ5_9LACT</name>
<evidence type="ECO:0000259" key="13">
    <source>
        <dbReference type="Pfam" id="PF03717"/>
    </source>
</evidence>
<dbReference type="InterPro" id="IPR050515">
    <property type="entry name" value="Beta-lactam/transpept"/>
</dbReference>
<dbReference type="Gene3D" id="3.40.710.10">
    <property type="entry name" value="DD-peptidase/beta-lactamase superfamily"/>
    <property type="match status" value="1"/>
</dbReference>
<feature type="compositionally biased region" description="Polar residues" evidence="10">
    <location>
        <begin position="709"/>
        <end position="718"/>
    </location>
</feature>
<dbReference type="GO" id="GO:0005886">
    <property type="term" value="C:plasma membrane"/>
    <property type="evidence" value="ECO:0007669"/>
    <property type="project" value="UniProtKB-SubCell"/>
</dbReference>
<evidence type="ECO:0000256" key="9">
    <source>
        <dbReference type="ARBA" id="ARBA00023316"/>
    </source>
</evidence>
<evidence type="ECO:0000256" key="4">
    <source>
        <dbReference type="ARBA" id="ARBA00022692"/>
    </source>
</evidence>
<feature type="domain" description="Penicillin-binding protein dimerisation" evidence="13">
    <location>
        <begin position="65"/>
        <end position="307"/>
    </location>
</feature>
<dbReference type="Proteomes" id="UP000887127">
    <property type="component" value="Unassembled WGS sequence"/>
</dbReference>
<feature type="transmembrane region" description="Helical" evidence="11">
    <location>
        <begin position="20"/>
        <end position="40"/>
    </location>
</feature>
<keyword evidence="8 11" id="KW-0472">Membrane</keyword>
<dbReference type="InterPro" id="IPR001460">
    <property type="entry name" value="PCN-bd_Tpept"/>
</dbReference>
<evidence type="ECO:0000256" key="1">
    <source>
        <dbReference type="ARBA" id="ARBA00004162"/>
    </source>
</evidence>
<evidence type="ECO:0000313" key="15">
    <source>
        <dbReference type="Proteomes" id="UP000887127"/>
    </source>
</evidence>